<dbReference type="EMBL" id="QPJD01000003">
    <property type="protein sequence ID" value="RCW50250.1"/>
    <property type="molecule type" value="Genomic_DNA"/>
</dbReference>
<keyword evidence="2" id="KW-1185">Reference proteome</keyword>
<dbReference type="OrthoDB" id="8211253at2"/>
<proteinExistence type="predicted"/>
<dbReference type="RefSeq" id="WP_114379091.1">
    <property type="nucleotide sequence ID" value="NZ_QPJD01000003.1"/>
</dbReference>
<evidence type="ECO:0008006" key="3">
    <source>
        <dbReference type="Google" id="ProtNLM"/>
    </source>
</evidence>
<comment type="caution">
    <text evidence="1">The sequence shown here is derived from an EMBL/GenBank/DDBJ whole genome shotgun (WGS) entry which is preliminary data.</text>
</comment>
<dbReference type="AlphaFoldDB" id="A0A368W514"/>
<dbReference type="InterPro" id="IPR027417">
    <property type="entry name" value="P-loop_NTPase"/>
</dbReference>
<dbReference type="Gene3D" id="3.40.50.300">
    <property type="entry name" value="P-loop containing nucleotide triphosphate hydrolases"/>
    <property type="match status" value="1"/>
</dbReference>
<dbReference type="SUPFAM" id="SSF52540">
    <property type="entry name" value="P-loop containing nucleoside triphosphate hydrolases"/>
    <property type="match status" value="1"/>
</dbReference>
<dbReference type="CDD" id="cd02019">
    <property type="entry name" value="NK"/>
    <property type="match status" value="1"/>
</dbReference>
<dbReference type="Proteomes" id="UP000252415">
    <property type="component" value="Unassembled WGS sequence"/>
</dbReference>
<protein>
    <recommendedName>
        <fullName evidence="3">Thymidylate kinase</fullName>
    </recommendedName>
</protein>
<name>A0A368W514_9BACL</name>
<sequence length="312" mass="36885">MKLILVEGLPGSGKSTTARYIALQSERNRNKTELFHESAFQHPIFLQNPISNHMEWMELYISNWNKFLNDQKDNESTIVMESALFQSPILHLLHMDIDREIIVQLIENIYSRLTDINCSLVYLYQDDPMVGINRMMKTRGDRLWLNNKYEQYKDEPYYVNRGQRSPDLHLDFLFEYATIARSAYSRCSLNSLAIENTNWDWSKYHSSILDYFGWIHKPDPVVPLSELQKFIGIYRNEEMNFDINIEVKDGQLRIFGDHHLKSKDTNRFYLDNISIVVNFVRSHSGDFNELIIEEKDLVGNQRDEGTRFVRVL</sequence>
<evidence type="ECO:0000313" key="2">
    <source>
        <dbReference type="Proteomes" id="UP000252415"/>
    </source>
</evidence>
<accession>A0A368W514</accession>
<gene>
    <name evidence="1" type="ORF">DFP97_103268</name>
</gene>
<reference evidence="1 2" key="1">
    <citation type="submission" date="2018-07" db="EMBL/GenBank/DDBJ databases">
        <title>Genomic Encyclopedia of Type Strains, Phase III (KMG-III): the genomes of soil and plant-associated and newly described type strains.</title>
        <authorList>
            <person name="Whitman W."/>
        </authorList>
    </citation>
    <scope>NUCLEOTIDE SEQUENCE [LARGE SCALE GENOMIC DNA]</scope>
    <source>
        <strain evidence="1 2">CECT 7506</strain>
    </source>
</reference>
<organism evidence="1 2">
    <name type="scientific">Paenibacillus prosopidis</name>
    <dbReference type="NCBI Taxonomy" id="630520"/>
    <lineage>
        <taxon>Bacteria</taxon>
        <taxon>Bacillati</taxon>
        <taxon>Bacillota</taxon>
        <taxon>Bacilli</taxon>
        <taxon>Bacillales</taxon>
        <taxon>Paenibacillaceae</taxon>
        <taxon>Paenibacillus</taxon>
    </lineage>
</organism>
<evidence type="ECO:0000313" key="1">
    <source>
        <dbReference type="EMBL" id="RCW50250.1"/>
    </source>
</evidence>